<dbReference type="InterPro" id="IPR018060">
    <property type="entry name" value="HTH_AraC"/>
</dbReference>
<evidence type="ECO:0000256" key="1">
    <source>
        <dbReference type="ARBA" id="ARBA00023015"/>
    </source>
</evidence>
<evidence type="ECO:0000256" key="3">
    <source>
        <dbReference type="ARBA" id="ARBA00023163"/>
    </source>
</evidence>
<dbReference type="GO" id="GO:0043565">
    <property type="term" value="F:sequence-specific DNA binding"/>
    <property type="evidence" value="ECO:0007669"/>
    <property type="project" value="InterPro"/>
</dbReference>
<organism evidence="6 7">
    <name type="scientific">Cohnella fermenti</name>
    <dbReference type="NCBI Taxonomy" id="2565925"/>
    <lineage>
        <taxon>Bacteria</taxon>
        <taxon>Bacillati</taxon>
        <taxon>Bacillota</taxon>
        <taxon>Bacilli</taxon>
        <taxon>Bacillales</taxon>
        <taxon>Paenibacillaceae</taxon>
        <taxon>Cohnella</taxon>
    </lineage>
</organism>
<dbReference type="PRINTS" id="PR00032">
    <property type="entry name" value="HTHARAC"/>
</dbReference>
<dbReference type="PANTHER" id="PTHR43280">
    <property type="entry name" value="ARAC-FAMILY TRANSCRIPTIONAL REGULATOR"/>
    <property type="match status" value="1"/>
</dbReference>
<dbReference type="PROSITE" id="PS01124">
    <property type="entry name" value="HTH_ARAC_FAMILY_2"/>
    <property type="match status" value="1"/>
</dbReference>
<comment type="caution">
    <text evidence="6">The sequence shown here is derived from an EMBL/GenBank/DDBJ whole genome shotgun (WGS) entry which is preliminary data.</text>
</comment>
<feature type="transmembrane region" description="Helical" evidence="4">
    <location>
        <begin position="17"/>
        <end position="43"/>
    </location>
</feature>
<dbReference type="GO" id="GO:0003700">
    <property type="term" value="F:DNA-binding transcription factor activity"/>
    <property type="evidence" value="ECO:0007669"/>
    <property type="project" value="InterPro"/>
</dbReference>
<keyword evidence="4" id="KW-1133">Transmembrane helix</keyword>
<keyword evidence="2" id="KW-0238">DNA-binding</keyword>
<dbReference type="RefSeq" id="WP_136368567.1">
    <property type="nucleotide sequence ID" value="NZ_SSOB01000004.1"/>
</dbReference>
<dbReference type="SUPFAM" id="SSF46689">
    <property type="entry name" value="Homeodomain-like"/>
    <property type="match status" value="1"/>
</dbReference>
<dbReference type="InterPro" id="IPR009057">
    <property type="entry name" value="Homeodomain-like_sf"/>
</dbReference>
<dbReference type="OrthoDB" id="2647723at2"/>
<keyword evidence="1" id="KW-0805">Transcription regulation</keyword>
<keyword evidence="4" id="KW-0472">Membrane</keyword>
<dbReference type="Proteomes" id="UP000310636">
    <property type="component" value="Unassembled WGS sequence"/>
</dbReference>
<feature type="transmembrane region" description="Helical" evidence="4">
    <location>
        <begin position="295"/>
        <end position="318"/>
    </location>
</feature>
<dbReference type="EMBL" id="SSOB01000004">
    <property type="protein sequence ID" value="THF83411.1"/>
    <property type="molecule type" value="Genomic_DNA"/>
</dbReference>
<reference evidence="6 7" key="1">
    <citation type="submission" date="2019-04" db="EMBL/GenBank/DDBJ databases">
        <title>Cohnella sp. nov. isolated from preserved vegetables.</title>
        <authorList>
            <person name="Lin S.-Y."/>
            <person name="Hung M.-H."/>
            <person name="Young C.-C."/>
        </authorList>
    </citation>
    <scope>NUCLEOTIDE SEQUENCE [LARGE SCALE GENOMIC DNA]</scope>
    <source>
        <strain evidence="6 7">CC-MHH1044</strain>
    </source>
</reference>
<evidence type="ECO:0000256" key="2">
    <source>
        <dbReference type="ARBA" id="ARBA00023125"/>
    </source>
</evidence>
<keyword evidence="4" id="KW-0812">Transmembrane</keyword>
<evidence type="ECO:0000259" key="5">
    <source>
        <dbReference type="PROSITE" id="PS01124"/>
    </source>
</evidence>
<proteinExistence type="predicted"/>
<evidence type="ECO:0000256" key="4">
    <source>
        <dbReference type="SAM" id="Phobius"/>
    </source>
</evidence>
<gene>
    <name evidence="6" type="ORF">E6C55_04365</name>
</gene>
<dbReference type="InterPro" id="IPR018062">
    <property type="entry name" value="HTH_AraC-typ_CS"/>
</dbReference>
<protein>
    <submittedName>
        <fullName evidence="6">Helix-turn-helix domain-containing protein</fullName>
    </submittedName>
</protein>
<dbReference type="SMART" id="SM00342">
    <property type="entry name" value="HTH_ARAC"/>
    <property type="match status" value="1"/>
</dbReference>
<evidence type="ECO:0000313" key="6">
    <source>
        <dbReference type="EMBL" id="THF83411.1"/>
    </source>
</evidence>
<accession>A0A4S4C697</accession>
<name>A0A4S4C697_9BACL</name>
<dbReference type="InterPro" id="IPR020449">
    <property type="entry name" value="Tscrpt_reg_AraC-type_HTH"/>
</dbReference>
<keyword evidence="7" id="KW-1185">Reference proteome</keyword>
<dbReference type="AlphaFoldDB" id="A0A4S4C697"/>
<feature type="domain" description="HTH araC/xylS-type" evidence="5">
    <location>
        <begin position="669"/>
        <end position="767"/>
    </location>
</feature>
<dbReference type="PROSITE" id="PS00041">
    <property type="entry name" value="HTH_ARAC_FAMILY_1"/>
    <property type="match status" value="1"/>
</dbReference>
<dbReference type="PANTHER" id="PTHR43280:SF2">
    <property type="entry name" value="HTH-TYPE TRANSCRIPTIONAL REGULATOR EXSA"/>
    <property type="match status" value="1"/>
</dbReference>
<keyword evidence="3" id="KW-0804">Transcription</keyword>
<sequence length="773" mass="88511">MRGKTRSKGMGKNQMSLFYTLFGSFIAVILLLVSINSIAFAFFRNNIKDEMIQTSSLNLMASASNYEKHIKLIRSFMLGYLFDNNTQILKRGDPMRRYDVVIDVQKELEHNLNNSLLYLDNIVYYFKNDDFVIERDGTRSAEAMFSRFYNHPDYTADFWSEQLQSERSFNVYPAGTFRYVSPFEEKTIGTLMPILVKNAYDHQFAFIALLNANRAFEAFHQPKPDSSFIILNEDGRVLFSSGAEAAPPEEIAQRKGEGYVVANDRYYFYRTADDSGFTYFEVVSTKGLAEQLRRLNLALAALIALSILIGLAVSYWFAKRFHNPLANMIRSVQSLSILGVPAVEGSRIKEFNLLQSTLSHLSRSNQQYHEDLLAKNNLLQQFAYMKKLKKLQGDAEWMQTSIDTNEPYRLVLSQIEFKDRFAKEIANAPQRAFNMYKELIAAHFSSRYDNSLTFQLEKDQVLSILFVKEDKENDGLEERDIRRRGEGRDGDMSELVAMLGRDIPYCNFTIAISPVRHHSSDFAETYQNVLDLIKQRRLGEDVQVIGEWVPQPSLMIPSPSEEQELTANLQSGCDDITIPLVDRLLDQLDKAGALAYQFQDFAVDIVNRAIKIMYAQNISPGTIADGGSPYEQLKACHTLEQYKAFFDKFLSRSAAAVQAKKSSTDVITKFVMEYVEAHYGEDLSLDVIAGKLGITGPYLSTYYKEKTGTNFSDYIFSVRMNKATEMLRETDLKIQEIASLVGYYTVASFNRVFKRYAGITPSEYRRQHSQWRE</sequence>
<dbReference type="Gene3D" id="1.10.10.60">
    <property type="entry name" value="Homeodomain-like"/>
    <property type="match status" value="2"/>
</dbReference>
<dbReference type="Pfam" id="PF12833">
    <property type="entry name" value="HTH_18"/>
    <property type="match status" value="1"/>
</dbReference>
<evidence type="ECO:0000313" key="7">
    <source>
        <dbReference type="Proteomes" id="UP000310636"/>
    </source>
</evidence>